<reference evidence="1 2" key="2">
    <citation type="journal article" date="2022" name="Mol. Ecol. Resour.">
        <title>The genomes of chicory, endive, great burdock and yacon provide insights into Asteraceae paleo-polyploidization history and plant inulin production.</title>
        <authorList>
            <person name="Fan W."/>
            <person name="Wang S."/>
            <person name="Wang H."/>
            <person name="Wang A."/>
            <person name="Jiang F."/>
            <person name="Liu H."/>
            <person name="Zhao H."/>
            <person name="Xu D."/>
            <person name="Zhang Y."/>
        </authorList>
    </citation>
    <scope>NUCLEOTIDE SEQUENCE [LARGE SCALE GENOMIC DNA]</scope>
    <source>
        <strain evidence="2">cv. Yunnan</strain>
        <tissue evidence="1">Leaves</tissue>
    </source>
</reference>
<protein>
    <submittedName>
        <fullName evidence="1">Uncharacterized protein</fullName>
    </submittedName>
</protein>
<dbReference type="Proteomes" id="UP001056120">
    <property type="component" value="Linkage Group LG18"/>
</dbReference>
<accession>A0ACB9E7R4</accession>
<reference evidence="2" key="1">
    <citation type="journal article" date="2022" name="Mol. Ecol. Resour.">
        <title>The genomes of chicory, endive, great burdock and yacon provide insights into Asteraceae palaeo-polyploidization history and plant inulin production.</title>
        <authorList>
            <person name="Fan W."/>
            <person name="Wang S."/>
            <person name="Wang H."/>
            <person name="Wang A."/>
            <person name="Jiang F."/>
            <person name="Liu H."/>
            <person name="Zhao H."/>
            <person name="Xu D."/>
            <person name="Zhang Y."/>
        </authorList>
    </citation>
    <scope>NUCLEOTIDE SEQUENCE [LARGE SCALE GENOMIC DNA]</scope>
    <source>
        <strain evidence="2">cv. Yunnan</strain>
    </source>
</reference>
<evidence type="ECO:0000313" key="1">
    <source>
        <dbReference type="EMBL" id="KAI3754877.1"/>
    </source>
</evidence>
<proteinExistence type="predicted"/>
<organism evidence="1 2">
    <name type="scientific">Smallanthus sonchifolius</name>
    <dbReference type="NCBI Taxonomy" id="185202"/>
    <lineage>
        <taxon>Eukaryota</taxon>
        <taxon>Viridiplantae</taxon>
        <taxon>Streptophyta</taxon>
        <taxon>Embryophyta</taxon>
        <taxon>Tracheophyta</taxon>
        <taxon>Spermatophyta</taxon>
        <taxon>Magnoliopsida</taxon>
        <taxon>eudicotyledons</taxon>
        <taxon>Gunneridae</taxon>
        <taxon>Pentapetalae</taxon>
        <taxon>asterids</taxon>
        <taxon>campanulids</taxon>
        <taxon>Asterales</taxon>
        <taxon>Asteraceae</taxon>
        <taxon>Asteroideae</taxon>
        <taxon>Heliantheae alliance</taxon>
        <taxon>Millerieae</taxon>
        <taxon>Smallanthus</taxon>
    </lineage>
</organism>
<comment type="caution">
    <text evidence="1">The sequence shown here is derived from an EMBL/GenBank/DDBJ whole genome shotgun (WGS) entry which is preliminary data.</text>
</comment>
<dbReference type="EMBL" id="CM042035">
    <property type="protein sequence ID" value="KAI3754877.1"/>
    <property type="molecule type" value="Genomic_DNA"/>
</dbReference>
<keyword evidence="2" id="KW-1185">Reference proteome</keyword>
<gene>
    <name evidence="1" type="ORF">L1987_54669</name>
</gene>
<evidence type="ECO:0000313" key="2">
    <source>
        <dbReference type="Proteomes" id="UP001056120"/>
    </source>
</evidence>
<name>A0ACB9E7R4_9ASTR</name>
<sequence>MILRTYQVRKKRILRTYQVRIKRVMRTYQVRMKQIGSDVVGPLFRTTQISLSGNEGYGYGKYVMGLYLLGAFVAGQLLYNWVMTVTKEIIVILELELTSVADILVCTFRLRQVTMMEGGVGLLDELPG</sequence>